<evidence type="ECO:0000256" key="4">
    <source>
        <dbReference type="ARBA" id="ARBA00023125"/>
    </source>
</evidence>
<dbReference type="Gene3D" id="1.10.10.10">
    <property type="entry name" value="Winged helix-like DNA-binding domain superfamily/Winged helix DNA-binding domain"/>
    <property type="match status" value="1"/>
</dbReference>
<dbReference type="SMART" id="SM00345">
    <property type="entry name" value="HTH_GNTR"/>
    <property type="match status" value="1"/>
</dbReference>
<keyword evidence="3" id="KW-0805">Transcription regulation</keyword>
<dbReference type="CDD" id="cd00609">
    <property type="entry name" value="AAT_like"/>
    <property type="match status" value="1"/>
</dbReference>
<keyword evidence="5" id="KW-0804">Transcription</keyword>
<dbReference type="GO" id="GO:0008483">
    <property type="term" value="F:transaminase activity"/>
    <property type="evidence" value="ECO:0007669"/>
    <property type="project" value="UniProtKB-KW"/>
</dbReference>
<dbReference type="PANTHER" id="PTHR46577:SF1">
    <property type="entry name" value="HTH-TYPE TRANSCRIPTIONAL REGULATORY PROTEIN GABR"/>
    <property type="match status" value="1"/>
</dbReference>
<dbReference type="PROSITE" id="PS50949">
    <property type="entry name" value="HTH_GNTR"/>
    <property type="match status" value="1"/>
</dbReference>
<accession>A0ABU9Y8G5</accession>
<protein>
    <submittedName>
        <fullName evidence="7">PLP-dependent aminotransferase family protein</fullName>
    </submittedName>
</protein>
<evidence type="ECO:0000256" key="3">
    <source>
        <dbReference type="ARBA" id="ARBA00023015"/>
    </source>
</evidence>
<keyword evidence="4" id="KW-0238">DNA-binding</keyword>
<dbReference type="InterPro" id="IPR004839">
    <property type="entry name" value="Aminotransferase_I/II_large"/>
</dbReference>
<dbReference type="Gene3D" id="3.40.640.10">
    <property type="entry name" value="Type I PLP-dependent aspartate aminotransferase-like (Major domain)"/>
    <property type="match status" value="1"/>
</dbReference>
<dbReference type="InterPro" id="IPR036388">
    <property type="entry name" value="WH-like_DNA-bd_sf"/>
</dbReference>
<dbReference type="Pfam" id="PF00155">
    <property type="entry name" value="Aminotran_1_2"/>
    <property type="match status" value="1"/>
</dbReference>
<keyword evidence="8" id="KW-1185">Reference proteome</keyword>
<keyword evidence="2" id="KW-0663">Pyridoxal phosphate</keyword>
<dbReference type="PRINTS" id="PR00035">
    <property type="entry name" value="HTHGNTR"/>
</dbReference>
<name>A0ABU9Y8G5_9SPHN</name>
<dbReference type="InterPro" id="IPR036390">
    <property type="entry name" value="WH_DNA-bd_sf"/>
</dbReference>
<organism evidence="7 8">
    <name type="scientific">Sphingomonas oligophenolica</name>
    <dbReference type="NCBI Taxonomy" id="301154"/>
    <lineage>
        <taxon>Bacteria</taxon>
        <taxon>Pseudomonadati</taxon>
        <taxon>Pseudomonadota</taxon>
        <taxon>Alphaproteobacteria</taxon>
        <taxon>Sphingomonadales</taxon>
        <taxon>Sphingomonadaceae</taxon>
        <taxon>Sphingomonas</taxon>
    </lineage>
</organism>
<gene>
    <name evidence="7" type="ORF">ABC974_20845</name>
</gene>
<dbReference type="InterPro" id="IPR051446">
    <property type="entry name" value="HTH_trans_reg/aminotransferase"/>
</dbReference>
<dbReference type="InterPro" id="IPR015421">
    <property type="entry name" value="PyrdxlP-dep_Trfase_major"/>
</dbReference>
<proteinExistence type="inferred from homology"/>
<keyword evidence="7" id="KW-0808">Transferase</keyword>
<reference evidence="7 8" key="1">
    <citation type="submission" date="2024-05" db="EMBL/GenBank/DDBJ databases">
        <authorList>
            <person name="Liu Q."/>
            <person name="Xin Y.-H."/>
        </authorList>
    </citation>
    <scope>NUCLEOTIDE SEQUENCE [LARGE SCALE GENOMIC DNA]</scope>
    <source>
        <strain evidence="7 8">CGMCC 1.10181</strain>
    </source>
</reference>
<evidence type="ECO:0000313" key="8">
    <source>
        <dbReference type="Proteomes" id="UP001419910"/>
    </source>
</evidence>
<dbReference type="CDD" id="cd07377">
    <property type="entry name" value="WHTH_GntR"/>
    <property type="match status" value="1"/>
</dbReference>
<comment type="caution">
    <text evidence="7">The sequence shown here is derived from an EMBL/GenBank/DDBJ whole genome shotgun (WGS) entry which is preliminary data.</text>
</comment>
<evidence type="ECO:0000256" key="1">
    <source>
        <dbReference type="ARBA" id="ARBA00005384"/>
    </source>
</evidence>
<comment type="similarity">
    <text evidence="1">In the C-terminal section; belongs to the class-I pyridoxal-phosphate-dependent aminotransferase family.</text>
</comment>
<evidence type="ECO:0000313" key="7">
    <source>
        <dbReference type="EMBL" id="MEN2792090.1"/>
    </source>
</evidence>
<sequence length="489" mass="53572">MLRPWKVVLDDRIDPKRATPIYLQIVRALIHEVERGRLPSGTFLPSSRELAGLLGVNRKTVVLAYEDLIAQGWLTSSGTRGTMVSDSLPDRRAKLPAALRLSEADLQTPAYRFHAPPEHPLALVAGSGVKLDEGSPDGRLFPADTLARAYRSAVRRTTRDNRLLYRDPRGVPGLRSGIAEMLKAERGLAVSAENICITRGSQNAIFIAARTLVSPGDAVLMESLTYEPAIAAFRACGAKIVSVGLDEQGIDVEDVERQCRAYRVRAIFLTPHHQFPTTVALRPERRLRLLELARQFDFAIIEDDYDHEFHFDSQPLLPMASYAPARVIYVGSLSKLLLPALRIGYIAAPTAFIDAAAHSISLVDGMGNTLTEEAVAELIAEGEVRRHARKVTQVYAARRAAFADSLRRTLGDIVDFRVPDGGLAFWLRFPDIAHLDRIEERAPALGVHFARSQSFATHEGAARGLRLGFASLSAAEAGAALEKLAAATR</sequence>
<dbReference type="SUPFAM" id="SSF53383">
    <property type="entry name" value="PLP-dependent transferases"/>
    <property type="match status" value="1"/>
</dbReference>
<dbReference type="PANTHER" id="PTHR46577">
    <property type="entry name" value="HTH-TYPE TRANSCRIPTIONAL REGULATORY PROTEIN GABR"/>
    <property type="match status" value="1"/>
</dbReference>
<evidence type="ECO:0000259" key="6">
    <source>
        <dbReference type="PROSITE" id="PS50949"/>
    </source>
</evidence>
<dbReference type="Proteomes" id="UP001419910">
    <property type="component" value="Unassembled WGS sequence"/>
</dbReference>
<dbReference type="RefSeq" id="WP_343890158.1">
    <property type="nucleotide sequence ID" value="NZ_BAAAEH010000029.1"/>
</dbReference>
<dbReference type="EMBL" id="JBDIME010000023">
    <property type="protein sequence ID" value="MEN2792090.1"/>
    <property type="molecule type" value="Genomic_DNA"/>
</dbReference>
<dbReference type="Pfam" id="PF00392">
    <property type="entry name" value="GntR"/>
    <property type="match status" value="1"/>
</dbReference>
<evidence type="ECO:0000256" key="2">
    <source>
        <dbReference type="ARBA" id="ARBA00022898"/>
    </source>
</evidence>
<feature type="domain" description="HTH gntR-type" evidence="6">
    <location>
        <begin position="19"/>
        <end position="87"/>
    </location>
</feature>
<keyword evidence="7" id="KW-0032">Aminotransferase</keyword>
<dbReference type="SUPFAM" id="SSF46785">
    <property type="entry name" value="Winged helix' DNA-binding domain"/>
    <property type="match status" value="1"/>
</dbReference>
<evidence type="ECO:0000256" key="5">
    <source>
        <dbReference type="ARBA" id="ARBA00023163"/>
    </source>
</evidence>
<dbReference type="InterPro" id="IPR000524">
    <property type="entry name" value="Tscrpt_reg_HTH_GntR"/>
</dbReference>
<dbReference type="InterPro" id="IPR015424">
    <property type="entry name" value="PyrdxlP-dep_Trfase"/>
</dbReference>